<sequence length="136" mass="14434">MSKGIIILIYTTQAISAYHDNFAYAYIGISKNCYRRTSQDNIVSSDNVSAYQHGCASKAGIYRAVIGAIATGYAGNTDGFSYDVASKSGRLTDSIISTVRSARGQAGNGNGDVISNANAFVKGHYCRTVVNIYGIP</sequence>
<dbReference type="AlphaFoldDB" id="A0A2M6WMZ1"/>
<evidence type="ECO:0000313" key="1">
    <source>
        <dbReference type="EMBL" id="PIT94159.1"/>
    </source>
</evidence>
<reference evidence="2" key="1">
    <citation type="submission" date="2017-09" db="EMBL/GenBank/DDBJ databases">
        <title>Depth-based differentiation of microbial function through sediment-hosted aquifers and enrichment of novel symbionts in the deep terrestrial subsurface.</title>
        <authorList>
            <person name="Probst A.J."/>
            <person name="Ladd B."/>
            <person name="Jarett J.K."/>
            <person name="Geller-Mcgrath D.E."/>
            <person name="Sieber C.M.K."/>
            <person name="Emerson J.B."/>
            <person name="Anantharaman K."/>
            <person name="Thomas B.C."/>
            <person name="Malmstrom R."/>
            <person name="Stieglmeier M."/>
            <person name="Klingl A."/>
            <person name="Woyke T."/>
            <person name="Ryan C.M."/>
            <person name="Banfield J.F."/>
        </authorList>
    </citation>
    <scope>NUCLEOTIDE SEQUENCE [LARGE SCALE GENOMIC DNA]</scope>
</reference>
<proteinExistence type="predicted"/>
<organism evidence="1 2">
    <name type="scientific">Candidatus Falkowbacteria bacterium CG10_big_fil_rev_8_21_14_0_10_43_11</name>
    <dbReference type="NCBI Taxonomy" id="1974568"/>
    <lineage>
        <taxon>Bacteria</taxon>
        <taxon>Candidatus Falkowiibacteriota</taxon>
    </lineage>
</organism>
<name>A0A2M6WMZ1_9BACT</name>
<comment type="caution">
    <text evidence="1">The sequence shown here is derived from an EMBL/GenBank/DDBJ whole genome shotgun (WGS) entry which is preliminary data.</text>
</comment>
<evidence type="ECO:0000313" key="2">
    <source>
        <dbReference type="Proteomes" id="UP000229335"/>
    </source>
</evidence>
<protein>
    <submittedName>
        <fullName evidence="1">Uncharacterized protein</fullName>
    </submittedName>
</protein>
<accession>A0A2M6WMZ1</accession>
<gene>
    <name evidence="1" type="ORF">COU00_00590</name>
</gene>
<dbReference type="EMBL" id="PFAS01000006">
    <property type="protein sequence ID" value="PIT94159.1"/>
    <property type="molecule type" value="Genomic_DNA"/>
</dbReference>
<dbReference type="Proteomes" id="UP000229335">
    <property type="component" value="Unassembled WGS sequence"/>
</dbReference>